<evidence type="ECO:0000313" key="7">
    <source>
        <dbReference type="Proteomes" id="UP001619887"/>
    </source>
</evidence>
<dbReference type="EMBL" id="JBIYXZ010002079">
    <property type="protein sequence ID" value="KAL3052122.1"/>
    <property type="molecule type" value="Genomic_DNA"/>
</dbReference>
<dbReference type="InterPro" id="IPR001128">
    <property type="entry name" value="Cyt_P450"/>
</dbReference>
<dbReference type="InterPro" id="IPR002401">
    <property type="entry name" value="Cyt_P450_E_grp-I"/>
</dbReference>
<protein>
    <submittedName>
        <fullName evidence="6">Uncharacterized protein</fullName>
    </submittedName>
</protein>
<organism evidence="6 7">
    <name type="scientific">Pagothenia borchgrevinki</name>
    <name type="common">Bald rockcod</name>
    <name type="synonym">Trematomus borchgrevinki</name>
    <dbReference type="NCBI Taxonomy" id="8213"/>
    <lineage>
        <taxon>Eukaryota</taxon>
        <taxon>Metazoa</taxon>
        <taxon>Chordata</taxon>
        <taxon>Craniata</taxon>
        <taxon>Vertebrata</taxon>
        <taxon>Euteleostomi</taxon>
        <taxon>Actinopterygii</taxon>
        <taxon>Neopterygii</taxon>
        <taxon>Teleostei</taxon>
        <taxon>Neoteleostei</taxon>
        <taxon>Acanthomorphata</taxon>
        <taxon>Eupercaria</taxon>
        <taxon>Perciformes</taxon>
        <taxon>Notothenioidei</taxon>
        <taxon>Nototheniidae</taxon>
        <taxon>Pagothenia</taxon>
    </lineage>
</organism>
<name>A0ABD2GDC0_PAGBO</name>
<reference evidence="6 7" key="2">
    <citation type="journal article" date="2024" name="G3 (Bethesda)">
        <title>The genome of the cryopelagic Antarctic bald notothen, Trematomus borchgrevinki.</title>
        <authorList>
            <person name="Rayamajhi N."/>
            <person name="Rivera-Colon A.G."/>
            <person name="Minhas B.F."/>
            <person name="Cheng C.C."/>
            <person name="Catchen J.M."/>
        </authorList>
    </citation>
    <scope>NUCLEOTIDE SEQUENCE [LARGE SCALE GENOMIC DNA]</scope>
    <source>
        <strain evidence="6">AGRC-2024</strain>
    </source>
</reference>
<sequence length="182" mass="20297">MGLLDLFLQSFSSISLFGALVVLLLVYIFSSSFSSQDEGKGPPGPKPLPLLGNLLQLDLKRPSHTFMELSKKYGSVFTVHLGSQKVVILAGYKTVKEALVNYADEFGDRYSMQITKETSGGHGVIWANGESWREMRRFALTNLRDFGMGKKAFEDKIIEECTYLIDVLKKCKGEAFDTTQPI</sequence>
<keyword evidence="7" id="KW-1185">Reference proteome</keyword>
<dbReference type="InterPro" id="IPR036396">
    <property type="entry name" value="Cyt_P450_sf"/>
</dbReference>
<dbReference type="PANTHER" id="PTHR24300">
    <property type="entry name" value="CYTOCHROME P450 508A4-RELATED"/>
    <property type="match status" value="1"/>
</dbReference>
<dbReference type="InterPro" id="IPR050182">
    <property type="entry name" value="Cytochrome_P450_fam2"/>
</dbReference>
<keyword evidence="5" id="KW-0472">Membrane</keyword>
<dbReference type="PANTHER" id="PTHR24300:SF319">
    <property type="entry name" value="CYTOCHROME P450, FAMILY 2, SUBFAMILY AC, POLYPEPTIDE 1"/>
    <property type="match status" value="1"/>
</dbReference>
<comment type="cofactor">
    <cofactor evidence="1">
        <name>heme</name>
        <dbReference type="ChEBI" id="CHEBI:30413"/>
    </cofactor>
</comment>
<evidence type="ECO:0000256" key="5">
    <source>
        <dbReference type="SAM" id="Phobius"/>
    </source>
</evidence>
<dbReference type="AlphaFoldDB" id="A0ABD2GDC0"/>
<evidence type="ECO:0000256" key="2">
    <source>
        <dbReference type="ARBA" id="ARBA00010617"/>
    </source>
</evidence>
<dbReference type="Proteomes" id="UP001619887">
    <property type="component" value="Unassembled WGS sequence"/>
</dbReference>
<dbReference type="GO" id="GO:0046872">
    <property type="term" value="F:metal ion binding"/>
    <property type="evidence" value="ECO:0007669"/>
    <property type="project" value="UniProtKB-KW"/>
</dbReference>
<gene>
    <name evidence="6" type="ORF">OYC64_004806</name>
</gene>
<keyword evidence="3" id="KW-0479">Metal-binding</keyword>
<feature type="transmembrane region" description="Helical" evidence="5">
    <location>
        <begin position="6"/>
        <end position="30"/>
    </location>
</feature>
<dbReference type="PRINTS" id="PR00463">
    <property type="entry name" value="EP450I"/>
</dbReference>
<evidence type="ECO:0000256" key="4">
    <source>
        <dbReference type="ARBA" id="ARBA00023004"/>
    </source>
</evidence>
<dbReference type="Pfam" id="PF00067">
    <property type="entry name" value="p450"/>
    <property type="match status" value="1"/>
</dbReference>
<reference evidence="6 7" key="1">
    <citation type="journal article" date="2022" name="G3 (Bethesda)">
        <title>Evaluating Illumina-, Nanopore-, and PacBio-based genome assembly strategies with the bald notothen, Trematomus borchgrevinki.</title>
        <authorList>
            <person name="Rayamajhi N."/>
            <person name="Cheng C.C."/>
            <person name="Catchen J.M."/>
        </authorList>
    </citation>
    <scope>NUCLEOTIDE SEQUENCE [LARGE SCALE GENOMIC DNA]</scope>
    <source>
        <strain evidence="6">AGRC-2024</strain>
    </source>
</reference>
<comment type="similarity">
    <text evidence="2">Belongs to the cytochrome P450 family.</text>
</comment>
<evidence type="ECO:0000313" key="6">
    <source>
        <dbReference type="EMBL" id="KAL3052122.1"/>
    </source>
</evidence>
<dbReference type="SUPFAM" id="SSF48264">
    <property type="entry name" value="Cytochrome P450"/>
    <property type="match status" value="1"/>
</dbReference>
<evidence type="ECO:0000256" key="1">
    <source>
        <dbReference type="ARBA" id="ARBA00001971"/>
    </source>
</evidence>
<proteinExistence type="inferred from homology"/>
<accession>A0ABD2GDC0</accession>
<dbReference type="Gene3D" id="1.10.630.10">
    <property type="entry name" value="Cytochrome P450"/>
    <property type="match status" value="1"/>
</dbReference>
<comment type="caution">
    <text evidence="6">The sequence shown here is derived from an EMBL/GenBank/DDBJ whole genome shotgun (WGS) entry which is preliminary data.</text>
</comment>
<keyword evidence="5" id="KW-1133">Transmembrane helix</keyword>
<evidence type="ECO:0000256" key="3">
    <source>
        <dbReference type="ARBA" id="ARBA00022723"/>
    </source>
</evidence>
<keyword evidence="5" id="KW-0812">Transmembrane</keyword>
<keyword evidence="4" id="KW-0408">Iron</keyword>